<dbReference type="InterPro" id="IPR000719">
    <property type="entry name" value="Prot_kinase_dom"/>
</dbReference>
<feature type="compositionally biased region" description="Basic and acidic residues" evidence="11">
    <location>
        <begin position="346"/>
        <end position="363"/>
    </location>
</feature>
<dbReference type="GO" id="GO:0005829">
    <property type="term" value="C:cytosol"/>
    <property type="evidence" value="ECO:0007669"/>
    <property type="project" value="UniProtKB-SubCell"/>
</dbReference>
<accession>A0A2I4BJ93</accession>
<dbReference type="PANTHER" id="PTHR44329">
    <property type="entry name" value="SERINE/THREONINE-PROTEIN KINASE TNNI3K-RELATED"/>
    <property type="match status" value="1"/>
</dbReference>
<dbReference type="InterPro" id="IPR011009">
    <property type="entry name" value="Kinase-like_dom_sf"/>
</dbReference>
<dbReference type="InterPro" id="IPR001245">
    <property type="entry name" value="Ser-Thr/Tyr_kinase_cat_dom"/>
</dbReference>
<evidence type="ECO:0000256" key="5">
    <source>
        <dbReference type="ARBA" id="ARBA00022741"/>
    </source>
</evidence>
<dbReference type="GO" id="GO:0005524">
    <property type="term" value="F:ATP binding"/>
    <property type="evidence" value="ECO:0007669"/>
    <property type="project" value="UniProtKB-UniRule"/>
</dbReference>
<dbReference type="InterPro" id="IPR051681">
    <property type="entry name" value="Ser/Thr_Kinases-Pseudokinases"/>
</dbReference>
<protein>
    <submittedName>
        <fullName evidence="15">Receptor-interacting serine/threonine-protein kinase 4</fullName>
    </submittedName>
</protein>
<dbReference type="PROSITE" id="PS50011">
    <property type="entry name" value="PROTEIN_KINASE_DOM"/>
    <property type="match status" value="1"/>
</dbReference>
<keyword evidence="15" id="KW-0808">Transferase</keyword>
<feature type="domain" description="CARD" evidence="13">
    <location>
        <begin position="381"/>
        <end position="469"/>
    </location>
</feature>
<dbReference type="Gene3D" id="1.10.510.10">
    <property type="entry name" value="Transferase(Phosphotransferase) domain 1"/>
    <property type="match status" value="1"/>
</dbReference>
<sequence>MAEASSEVIHDTDLEEWKEIGCGGFGRIYRVWHKTWGLDVAIKLPHQESSLTEDEPLLKEANHMKSLVFDFVLRIYGMYDGTPFKGMSRRRGIVMEHMKRGSIETLQENLAGPPPPPLAFRLAHQVAQGINFLHLKKILHCDLKPSNVLLTDELHAKLADFGLSRITTSVSNIGDQTRDVGGTFKYMPPEALGDLSYIPCRSFDIYSYGILLWSIFTGQEPYQGKGKDLVAVRIPKGDRPDVKRYHKNVERMEELVKLMKQCWDGDPVKRPKSEEIMARTKDVFSKHQSNVNVAVYEVLLKLDSPAGVHLPQTSGADSVTKPENACAKDVVAVDHYKFSIQDLRVRDKEHSAQDPSQAKHRDTQVQQPDKVTPKMTENVCTKKEKATFIDDMRPELIQRTSQVMAVVEELRKRVHSEAYSMIRAEKTSQDKMRELYGTTLRSGESAKAAFYDALKKHEPDLMKELGALF</sequence>
<feature type="binding site" evidence="9">
    <location>
        <position position="43"/>
    </location>
    <ligand>
        <name>ATP</name>
        <dbReference type="ChEBI" id="CHEBI:30616"/>
    </ligand>
</feature>
<comment type="similarity">
    <text evidence="10">Belongs to the protein kinase superfamily.</text>
</comment>
<gene>
    <name evidence="15" type="primary">LOC106520327</name>
</gene>
<dbReference type="InterPro" id="IPR017441">
    <property type="entry name" value="Protein_kinase_ATP_BS"/>
</dbReference>
<feature type="region of interest" description="Disordered" evidence="11">
    <location>
        <begin position="346"/>
        <end position="371"/>
    </location>
</feature>
<dbReference type="SUPFAM" id="SSF47986">
    <property type="entry name" value="DEATH domain"/>
    <property type="match status" value="1"/>
</dbReference>
<dbReference type="OrthoDB" id="4062651at2759"/>
<keyword evidence="14" id="KW-1185">Reference proteome</keyword>
<dbReference type="PROSITE" id="PS00108">
    <property type="entry name" value="PROTEIN_KINASE_ST"/>
    <property type="match status" value="1"/>
</dbReference>
<dbReference type="InterPro" id="IPR011029">
    <property type="entry name" value="DEATH-like_dom_sf"/>
</dbReference>
<dbReference type="SMART" id="SM00220">
    <property type="entry name" value="S_TKc"/>
    <property type="match status" value="1"/>
</dbReference>
<dbReference type="GO" id="GO:0004706">
    <property type="term" value="F:JUN kinase kinase kinase activity"/>
    <property type="evidence" value="ECO:0007669"/>
    <property type="project" value="TreeGrafter"/>
</dbReference>
<dbReference type="PANTHER" id="PTHR44329:SF297">
    <property type="entry name" value="RECEPTOR-INTERACTING SERINE_THREONINE-PROTEIN KINASE 3"/>
    <property type="match status" value="1"/>
</dbReference>
<dbReference type="GO" id="GO:0006954">
    <property type="term" value="P:inflammatory response"/>
    <property type="evidence" value="ECO:0007669"/>
    <property type="project" value="UniProtKB-KW"/>
</dbReference>
<organism evidence="14 15">
    <name type="scientific">Austrofundulus limnaeus</name>
    <name type="common">Annual killifish</name>
    <dbReference type="NCBI Taxonomy" id="52670"/>
    <lineage>
        <taxon>Eukaryota</taxon>
        <taxon>Metazoa</taxon>
        <taxon>Chordata</taxon>
        <taxon>Craniata</taxon>
        <taxon>Vertebrata</taxon>
        <taxon>Euteleostomi</taxon>
        <taxon>Actinopterygii</taxon>
        <taxon>Neopterygii</taxon>
        <taxon>Teleostei</taxon>
        <taxon>Neoteleostei</taxon>
        <taxon>Acanthomorphata</taxon>
        <taxon>Ovalentaria</taxon>
        <taxon>Atherinomorphae</taxon>
        <taxon>Cyprinodontiformes</taxon>
        <taxon>Rivulidae</taxon>
        <taxon>Austrofundulus</taxon>
    </lineage>
</organism>
<evidence type="ECO:0000259" key="13">
    <source>
        <dbReference type="PROSITE" id="PS50209"/>
    </source>
</evidence>
<evidence type="ECO:0000256" key="10">
    <source>
        <dbReference type="RuleBase" id="RU000304"/>
    </source>
</evidence>
<dbReference type="Pfam" id="PF00619">
    <property type="entry name" value="CARD"/>
    <property type="match status" value="1"/>
</dbReference>
<evidence type="ECO:0000259" key="12">
    <source>
        <dbReference type="PROSITE" id="PS50011"/>
    </source>
</evidence>
<evidence type="ECO:0000256" key="8">
    <source>
        <dbReference type="ARBA" id="ARBA00023198"/>
    </source>
</evidence>
<evidence type="ECO:0000256" key="6">
    <source>
        <dbReference type="ARBA" id="ARBA00022840"/>
    </source>
</evidence>
<evidence type="ECO:0000313" key="14">
    <source>
        <dbReference type="Proteomes" id="UP000192220"/>
    </source>
</evidence>
<dbReference type="CDD" id="cd08330">
    <property type="entry name" value="CARD_ASC_NALP1"/>
    <property type="match status" value="1"/>
</dbReference>
<evidence type="ECO:0000256" key="9">
    <source>
        <dbReference type="PROSITE-ProRule" id="PRU10141"/>
    </source>
</evidence>
<keyword evidence="7" id="KW-0391">Immunity</keyword>
<dbReference type="PROSITE" id="PS50209">
    <property type="entry name" value="CARD"/>
    <property type="match status" value="1"/>
</dbReference>
<evidence type="ECO:0000256" key="7">
    <source>
        <dbReference type="ARBA" id="ARBA00022859"/>
    </source>
</evidence>
<keyword evidence="2" id="KW-0963">Cytoplasm</keyword>
<keyword evidence="5 9" id="KW-0547">Nucleotide-binding</keyword>
<feature type="domain" description="Protein kinase" evidence="12">
    <location>
        <begin position="14"/>
        <end position="284"/>
    </location>
</feature>
<dbReference type="AlphaFoldDB" id="A0A2I4BJ93"/>
<dbReference type="PROSITE" id="PS00107">
    <property type="entry name" value="PROTEIN_KINASE_ATP"/>
    <property type="match status" value="1"/>
</dbReference>
<keyword evidence="8" id="KW-0395">Inflammatory response</keyword>
<evidence type="ECO:0000313" key="15">
    <source>
        <dbReference type="RefSeq" id="XP_013867801.1"/>
    </source>
</evidence>
<dbReference type="RefSeq" id="XP_013867801.1">
    <property type="nucleotide sequence ID" value="XM_014012347.1"/>
</dbReference>
<reference evidence="15" key="1">
    <citation type="submission" date="2025-08" db="UniProtKB">
        <authorList>
            <consortium name="RefSeq"/>
        </authorList>
    </citation>
    <scope>IDENTIFICATION</scope>
    <source>
        <strain evidence="15">Quisiro</strain>
        <tissue evidence="15">Liver</tissue>
    </source>
</reference>
<keyword evidence="6 9" id="KW-0067">ATP-binding</keyword>
<proteinExistence type="inferred from homology"/>
<evidence type="ECO:0000256" key="4">
    <source>
        <dbReference type="ARBA" id="ARBA00022588"/>
    </source>
</evidence>
<keyword evidence="15" id="KW-0418">Kinase</keyword>
<dbReference type="GeneID" id="106520327"/>
<dbReference type="InParanoid" id="A0A2I4BJ93"/>
<dbReference type="STRING" id="52670.A0A2I4BJ93"/>
<comment type="subcellular location">
    <subcellularLocation>
        <location evidence="1">Cytoplasm</location>
        <location evidence="1">Cytosol</location>
    </subcellularLocation>
</comment>
<name>A0A2I4BJ93_AUSLI</name>
<keyword evidence="3 10" id="KW-0723">Serine/threonine-protein kinase</keyword>
<dbReference type="InterPro" id="IPR033516">
    <property type="entry name" value="CARD8/ASC/NALP1_CARD"/>
</dbReference>
<keyword evidence="4" id="KW-0399">Innate immunity</keyword>
<dbReference type="SUPFAM" id="SSF56112">
    <property type="entry name" value="Protein kinase-like (PK-like)"/>
    <property type="match status" value="1"/>
</dbReference>
<dbReference type="Proteomes" id="UP000192220">
    <property type="component" value="Unplaced"/>
</dbReference>
<evidence type="ECO:0000256" key="1">
    <source>
        <dbReference type="ARBA" id="ARBA00004514"/>
    </source>
</evidence>
<keyword evidence="15" id="KW-0675">Receptor</keyword>
<dbReference type="Pfam" id="PF07714">
    <property type="entry name" value="PK_Tyr_Ser-Thr"/>
    <property type="match status" value="1"/>
</dbReference>
<dbReference type="InterPro" id="IPR001315">
    <property type="entry name" value="CARD"/>
</dbReference>
<evidence type="ECO:0000256" key="11">
    <source>
        <dbReference type="SAM" id="MobiDB-lite"/>
    </source>
</evidence>
<dbReference type="InterPro" id="IPR008271">
    <property type="entry name" value="Ser/Thr_kinase_AS"/>
</dbReference>
<dbReference type="KEGG" id="alim:106520327"/>
<evidence type="ECO:0000256" key="2">
    <source>
        <dbReference type="ARBA" id="ARBA00022490"/>
    </source>
</evidence>
<dbReference type="Gene3D" id="1.10.533.10">
    <property type="entry name" value="Death Domain, Fas"/>
    <property type="match status" value="1"/>
</dbReference>
<evidence type="ECO:0000256" key="3">
    <source>
        <dbReference type="ARBA" id="ARBA00022527"/>
    </source>
</evidence>
<dbReference type="GO" id="GO:0042981">
    <property type="term" value="P:regulation of apoptotic process"/>
    <property type="evidence" value="ECO:0007669"/>
    <property type="project" value="InterPro"/>
</dbReference>
<dbReference type="GO" id="GO:0045087">
    <property type="term" value="P:innate immune response"/>
    <property type="evidence" value="ECO:0007669"/>
    <property type="project" value="UniProtKB-KW"/>
</dbReference>